<keyword evidence="4" id="KW-1185">Reference proteome</keyword>
<dbReference type="AlphaFoldDB" id="A0A8J7KAM2"/>
<dbReference type="InterPro" id="IPR001789">
    <property type="entry name" value="Sig_transdc_resp-reg_receiver"/>
</dbReference>
<feature type="domain" description="Response regulatory" evidence="2">
    <location>
        <begin position="3"/>
        <end position="118"/>
    </location>
</feature>
<protein>
    <submittedName>
        <fullName evidence="3">Response regulator</fullName>
    </submittedName>
</protein>
<evidence type="ECO:0000313" key="4">
    <source>
        <dbReference type="Proteomes" id="UP000640333"/>
    </source>
</evidence>
<dbReference type="EMBL" id="JADEYS010000012">
    <property type="protein sequence ID" value="MBE9398161.1"/>
    <property type="molecule type" value="Genomic_DNA"/>
</dbReference>
<feature type="modified residue" description="4-aspartylphosphate" evidence="1">
    <location>
        <position position="53"/>
    </location>
</feature>
<dbReference type="InterPro" id="IPR052048">
    <property type="entry name" value="ST_Response_Regulator"/>
</dbReference>
<evidence type="ECO:0000259" key="2">
    <source>
        <dbReference type="PROSITE" id="PS50110"/>
    </source>
</evidence>
<reference evidence="3" key="1">
    <citation type="submission" date="2020-10" db="EMBL/GenBank/DDBJ databases">
        <title>Bacterium isolated from coastal waters sediment.</title>
        <authorList>
            <person name="Chen R.-J."/>
            <person name="Lu D.-C."/>
            <person name="Zhu K.-L."/>
            <person name="Du Z.-J."/>
        </authorList>
    </citation>
    <scope>NUCLEOTIDE SEQUENCE</scope>
    <source>
        <strain evidence="3">N1Y112</strain>
    </source>
</reference>
<accession>A0A8J7KAM2</accession>
<dbReference type="Pfam" id="PF00072">
    <property type="entry name" value="Response_reg"/>
    <property type="match status" value="1"/>
</dbReference>
<dbReference type="Proteomes" id="UP000640333">
    <property type="component" value="Unassembled WGS sequence"/>
</dbReference>
<proteinExistence type="predicted"/>
<gene>
    <name evidence="3" type="ORF">IOQ59_12935</name>
</gene>
<dbReference type="PANTHER" id="PTHR43228">
    <property type="entry name" value="TWO-COMPONENT RESPONSE REGULATOR"/>
    <property type="match status" value="1"/>
</dbReference>
<organism evidence="3 4">
    <name type="scientific">Pontibacterium sinense</name>
    <dbReference type="NCBI Taxonomy" id="2781979"/>
    <lineage>
        <taxon>Bacteria</taxon>
        <taxon>Pseudomonadati</taxon>
        <taxon>Pseudomonadota</taxon>
        <taxon>Gammaproteobacteria</taxon>
        <taxon>Oceanospirillales</taxon>
        <taxon>Oceanospirillaceae</taxon>
        <taxon>Pontibacterium</taxon>
    </lineage>
</organism>
<evidence type="ECO:0000313" key="3">
    <source>
        <dbReference type="EMBL" id="MBE9398161.1"/>
    </source>
</evidence>
<dbReference type="GO" id="GO:0000160">
    <property type="term" value="P:phosphorelay signal transduction system"/>
    <property type="evidence" value="ECO:0007669"/>
    <property type="project" value="InterPro"/>
</dbReference>
<name>A0A8J7KAM2_9GAMM</name>
<dbReference type="PROSITE" id="PS50110">
    <property type="entry name" value="RESPONSE_REGULATORY"/>
    <property type="match status" value="1"/>
</dbReference>
<dbReference type="InterPro" id="IPR011006">
    <property type="entry name" value="CheY-like_superfamily"/>
</dbReference>
<dbReference type="SMART" id="SM00448">
    <property type="entry name" value="REC"/>
    <property type="match status" value="1"/>
</dbReference>
<sequence>MKRLMIVDDSMVIRRRISRTHGLDGYAVVGTAEDGINAIEVARETQPDMITIDLTMPNMDGPEAIPVLASLCPQARILVVSALSDKATAIGALASGAHGFLCKPFTDQELRDALLELAQD</sequence>
<dbReference type="PANTHER" id="PTHR43228:SF1">
    <property type="entry name" value="TWO-COMPONENT RESPONSE REGULATOR ARR22"/>
    <property type="match status" value="1"/>
</dbReference>
<dbReference type="SUPFAM" id="SSF52172">
    <property type="entry name" value="CheY-like"/>
    <property type="match status" value="1"/>
</dbReference>
<evidence type="ECO:0000256" key="1">
    <source>
        <dbReference type="PROSITE-ProRule" id="PRU00169"/>
    </source>
</evidence>
<dbReference type="RefSeq" id="WP_193953791.1">
    <property type="nucleotide sequence ID" value="NZ_JADEYS010000012.1"/>
</dbReference>
<comment type="caution">
    <text evidence="3">The sequence shown here is derived from an EMBL/GenBank/DDBJ whole genome shotgun (WGS) entry which is preliminary data.</text>
</comment>
<keyword evidence="1" id="KW-0597">Phosphoprotein</keyword>
<dbReference type="Gene3D" id="3.40.50.2300">
    <property type="match status" value="1"/>
</dbReference>